<reference evidence="1" key="1">
    <citation type="submission" date="2023-06" db="EMBL/GenBank/DDBJ databases">
        <title>Characterization of diverse anelloviruses, cressdnaviruses, and phages in the human oral virome in North Carolina.</title>
        <authorList>
            <person name="Paietta E.N."/>
            <person name="Kraberger S."/>
            <person name="Custer J.M."/>
            <person name="Vargas K.L."/>
            <person name="Epsy C."/>
            <person name="Ehmke E."/>
            <person name="Yoder A.D."/>
            <person name="Varsani A."/>
        </authorList>
    </citation>
    <scope>NUCLEOTIDE SEQUENCE</scope>
    <source>
        <strain evidence="1">D_HF5_2C</strain>
    </source>
</reference>
<evidence type="ECO:0000313" key="1">
    <source>
        <dbReference type="EMBL" id="WNL48719.1"/>
    </source>
</evidence>
<dbReference type="EMBL" id="OR148986">
    <property type="protein sequence ID" value="WNL48719.1"/>
    <property type="molecule type" value="Genomic_DNA"/>
</dbReference>
<accession>A0AA96J2F0</accession>
<protein>
    <submittedName>
        <fullName evidence="1">Uncharacterized protein</fullName>
    </submittedName>
</protein>
<sequence>MKLHEKTWGKLKKPEIAQENLPFSIVIRDELKSELYIITIGNRGQKLCATQGGRI</sequence>
<organism evidence="1">
    <name type="scientific">Caudovirus D_HF5_2C</name>
    <dbReference type="NCBI Taxonomy" id="3071196"/>
    <lineage>
        <taxon>Viruses</taxon>
        <taxon>Duplodnaviria</taxon>
        <taxon>Heunggongvirae</taxon>
        <taxon>Uroviricota</taxon>
        <taxon>Caudoviricetes</taxon>
    </lineage>
</organism>
<proteinExistence type="predicted"/>
<name>A0AA96J2F0_9CAUD</name>